<dbReference type="CDD" id="cd06170">
    <property type="entry name" value="LuxR_C_like"/>
    <property type="match status" value="1"/>
</dbReference>
<dbReference type="RefSeq" id="WP_324277802.1">
    <property type="nucleotide sequence ID" value="NZ_CP141261.1"/>
</dbReference>
<dbReference type="InterPro" id="IPR036388">
    <property type="entry name" value="WH-like_DNA-bd_sf"/>
</dbReference>
<dbReference type="PANTHER" id="PTHR43214">
    <property type="entry name" value="TWO-COMPONENT RESPONSE REGULATOR"/>
    <property type="match status" value="1"/>
</dbReference>
<dbReference type="PROSITE" id="PS50043">
    <property type="entry name" value="HTH_LUXR_2"/>
    <property type="match status" value="1"/>
</dbReference>
<accession>A0ABZ1BB40</accession>
<dbReference type="Proteomes" id="UP001324287">
    <property type="component" value="Chromosome"/>
</dbReference>
<evidence type="ECO:0000259" key="2">
    <source>
        <dbReference type="PROSITE" id="PS50043"/>
    </source>
</evidence>
<name>A0ABZ1BB40_9ACTN</name>
<gene>
    <name evidence="3" type="ORF">U6N30_14395</name>
</gene>
<feature type="domain" description="HTH luxR-type" evidence="2">
    <location>
        <begin position="319"/>
        <end position="382"/>
    </location>
</feature>
<dbReference type="SUPFAM" id="SSF46894">
    <property type="entry name" value="C-terminal effector domain of the bipartite response regulators"/>
    <property type="match status" value="1"/>
</dbReference>
<dbReference type="PROSITE" id="PS00622">
    <property type="entry name" value="HTH_LUXR_1"/>
    <property type="match status" value="1"/>
</dbReference>
<keyword evidence="4" id="KW-1185">Reference proteome</keyword>
<keyword evidence="1" id="KW-0238">DNA-binding</keyword>
<evidence type="ECO:0000313" key="3">
    <source>
        <dbReference type="EMBL" id="WRL66490.1"/>
    </source>
</evidence>
<protein>
    <submittedName>
        <fullName evidence="3">LuxR C-terminal-related transcriptional regulator</fullName>
    </submittedName>
</protein>
<sequence>MTSGYAAGAPGLRRALEAFRDSPLTDAEQNRRSDHWLWLAGRNAVAILDDELLHTLATRNVQLAREAGALATLPAALSFLSITSVLMGELARAGELAAEATTITRATGGVQLRHAHLILGAWRGDHAGTTALDASTTRDVAYPDGGTEVVLAQYAMAVLHNGLGNYSAAREAAARTCESQELSLSSAGLPELVEACVRDGHPEQAAAALEELDSRARATGTPWARGLAARSRALTSTGSTAEDGYREAVDELTNSRMTAHLARTHLVYGEWLRREGRRQDARNQLRTAHDMLTDMGAEAFAARAGRELRATGEHPRSRTTQPTDALTAQELHIARLVATGATSREVGEQLFLSPRTIEAHLRNIFRKLGITSRRQLRELRFP</sequence>
<reference evidence="3 4" key="1">
    <citation type="submission" date="2023-12" db="EMBL/GenBank/DDBJ databases">
        <title>Blastococcus brunescens sp. nov., an actonobacterium isolated from sandstone collected in sahara desert.</title>
        <authorList>
            <person name="Gtari M."/>
            <person name="Ghodhbane F."/>
        </authorList>
    </citation>
    <scope>NUCLEOTIDE SEQUENCE [LARGE SCALE GENOMIC DNA]</scope>
    <source>
        <strain evidence="3 4">BMG 8361</strain>
    </source>
</reference>
<dbReference type="InterPro" id="IPR039420">
    <property type="entry name" value="WalR-like"/>
</dbReference>
<dbReference type="EMBL" id="CP141261">
    <property type="protein sequence ID" value="WRL66490.1"/>
    <property type="molecule type" value="Genomic_DNA"/>
</dbReference>
<evidence type="ECO:0000256" key="1">
    <source>
        <dbReference type="ARBA" id="ARBA00023125"/>
    </source>
</evidence>
<dbReference type="InterPro" id="IPR016032">
    <property type="entry name" value="Sig_transdc_resp-reg_C-effctor"/>
</dbReference>
<evidence type="ECO:0000313" key="4">
    <source>
        <dbReference type="Proteomes" id="UP001324287"/>
    </source>
</evidence>
<dbReference type="InterPro" id="IPR000792">
    <property type="entry name" value="Tscrpt_reg_LuxR_C"/>
</dbReference>
<dbReference type="Pfam" id="PF00196">
    <property type="entry name" value="GerE"/>
    <property type="match status" value="1"/>
</dbReference>
<proteinExistence type="predicted"/>
<dbReference type="SMART" id="SM00421">
    <property type="entry name" value="HTH_LUXR"/>
    <property type="match status" value="1"/>
</dbReference>
<dbReference type="PANTHER" id="PTHR43214:SF42">
    <property type="entry name" value="TRANSCRIPTIONAL REGULATORY PROTEIN DESR"/>
    <property type="match status" value="1"/>
</dbReference>
<dbReference type="PRINTS" id="PR00038">
    <property type="entry name" value="HTHLUXR"/>
</dbReference>
<organism evidence="3 4">
    <name type="scientific">Blastococcus brunescens</name>
    <dbReference type="NCBI Taxonomy" id="1564165"/>
    <lineage>
        <taxon>Bacteria</taxon>
        <taxon>Bacillati</taxon>
        <taxon>Actinomycetota</taxon>
        <taxon>Actinomycetes</taxon>
        <taxon>Geodermatophilales</taxon>
        <taxon>Geodermatophilaceae</taxon>
        <taxon>Blastococcus</taxon>
    </lineage>
</organism>
<dbReference type="Gene3D" id="1.10.10.10">
    <property type="entry name" value="Winged helix-like DNA-binding domain superfamily/Winged helix DNA-binding domain"/>
    <property type="match status" value="1"/>
</dbReference>